<dbReference type="InterPro" id="IPR051465">
    <property type="entry name" value="Cell_Envelope_Struct_Comp"/>
</dbReference>
<feature type="domain" description="SLH" evidence="1">
    <location>
        <begin position="143"/>
        <end position="206"/>
    </location>
</feature>
<evidence type="ECO:0000259" key="1">
    <source>
        <dbReference type="PROSITE" id="PS51272"/>
    </source>
</evidence>
<reference evidence="2 3" key="1">
    <citation type="submission" date="2014-09" db="EMBL/GenBank/DDBJ databases">
        <authorList>
            <person name="Urmite Genomes Urmite Genomes"/>
        </authorList>
    </citation>
    <scope>NUCLEOTIDE SEQUENCE [LARGE SCALE GENOMIC DNA]</scope>
    <source>
        <strain evidence="2 3">ES2</strain>
    </source>
</reference>
<dbReference type="AlphaFoldDB" id="A0A098ELQ2"/>
<dbReference type="InterPro" id="IPR001119">
    <property type="entry name" value="SLH_dom"/>
</dbReference>
<protein>
    <submittedName>
        <fullName evidence="2">Endoglucanase</fullName>
    </submittedName>
</protein>
<accession>A0A098ELQ2</accession>
<sequence length="211" mass="22536">MKKLSFILSLVVVLALVISLPIFNTKAAGSFTDVNDRYKEAVGHMVDQGYTKGISATQYGTDNQITRLDAAVMIAKVLGFKESSAVPSAGFTDVPDNRAWAVNALYQAGVINGKTATSFGSYQNMTRGEMAIVLSSAYQLSASSNSVPFTDVNPRYISAVAALVEAKITNGKGPTKFGTNDNITRGEFAIFIFKGDNLSKDMTPPEVISVD</sequence>
<gene>
    <name evidence="2" type="ORF">BN1080_01128</name>
</gene>
<name>A0A098ELQ2_9BACL</name>
<dbReference type="RefSeq" id="WP_052650923.1">
    <property type="nucleotide sequence ID" value="NZ_CCXS01000001.1"/>
</dbReference>
<keyword evidence="3" id="KW-1185">Reference proteome</keyword>
<dbReference type="PROSITE" id="PS51272">
    <property type="entry name" value="SLH"/>
    <property type="match status" value="2"/>
</dbReference>
<evidence type="ECO:0000313" key="3">
    <source>
        <dbReference type="Proteomes" id="UP000043699"/>
    </source>
</evidence>
<organism evidence="2 3">
    <name type="scientific">Planococcus massiliensis</name>
    <dbReference type="NCBI Taxonomy" id="1499687"/>
    <lineage>
        <taxon>Bacteria</taxon>
        <taxon>Bacillati</taxon>
        <taxon>Bacillota</taxon>
        <taxon>Bacilli</taxon>
        <taxon>Bacillales</taxon>
        <taxon>Caryophanaceae</taxon>
        <taxon>Planococcus</taxon>
    </lineage>
</organism>
<dbReference type="Proteomes" id="UP000043699">
    <property type="component" value="Unassembled WGS sequence"/>
</dbReference>
<feature type="domain" description="SLH" evidence="1">
    <location>
        <begin position="25"/>
        <end position="88"/>
    </location>
</feature>
<dbReference type="PANTHER" id="PTHR43308">
    <property type="entry name" value="OUTER MEMBRANE PROTEIN ALPHA-RELATED"/>
    <property type="match status" value="1"/>
</dbReference>
<dbReference type="OrthoDB" id="2776339at2"/>
<dbReference type="STRING" id="1499687.BN1080_01128"/>
<dbReference type="Pfam" id="PF00395">
    <property type="entry name" value="SLH"/>
    <property type="match status" value="3"/>
</dbReference>
<dbReference type="EMBL" id="CCXS01000001">
    <property type="protein sequence ID" value="CEG22206.1"/>
    <property type="molecule type" value="Genomic_DNA"/>
</dbReference>
<dbReference type="PANTHER" id="PTHR43308:SF5">
    <property type="entry name" value="S-LAYER PROTEIN _ PEPTIDOGLYCAN ENDO-BETA-N-ACETYLGLUCOSAMINIDASE"/>
    <property type="match status" value="1"/>
</dbReference>
<evidence type="ECO:0000313" key="2">
    <source>
        <dbReference type="EMBL" id="CEG22206.1"/>
    </source>
</evidence>
<proteinExistence type="predicted"/>